<dbReference type="Proteomes" id="UP000095300">
    <property type="component" value="Unassembled WGS sequence"/>
</dbReference>
<evidence type="ECO:0000256" key="1">
    <source>
        <dbReference type="SAM" id="MobiDB-lite"/>
    </source>
</evidence>
<evidence type="ECO:0000313" key="2">
    <source>
        <dbReference type="EnsemblMetazoa" id="SCAU001006-PA"/>
    </source>
</evidence>
<dbReference type="InterPro" id="IPR052632">
    <property type="entry name" value="MICOS_subunit_Mic19"/>
</dbReference>
<dbReference type="KEGG" id="scac:106083324"/>
<organism evidence="2 3">
    <name type="scientific">Stomoxys calcitrans</name>
    <name type="common">Stable fly</name>
    <name type="synonym">Conops calcitrans</name>
    <dbReference type="NCBI Taxonomy" id="35570"/>
    <lineage>
        <taxon>Eukaryota</taxon>
        <taxon>Metazoa</taxon>
        <taxon>Ecdysozoa</taxon>
        <taxon>Arthropoda</taxon>
        <taxon>Hexapoda</taxon>
        <taxon>Insecta</taxon>
        <taxon>Pterygota</taxon>
        <taxon>Neoptera</taxon>
        <taxon>Endopterygota</taxon>
        <taxon>Diptera</taxon>
        <taxon>Brachycera</taxon>
        <taxon>Muscomorpha</taxon>
        <taxon>Muscoidea</taxon>
        <taxon>Muscidae</taxon>
        <taxon>Stomoxys</taxon>
    </lineage>
</organism>
<dbReference type="EnsemblMetazoa" id="SCAU001006-RA">
    <property type="protein sequence ID" value="SCAU001006-PA"/>
    <property type="gene ID" value="SCAU001006"/>
</dbReference>
<accession>A0A1I8NPY9</accession>
<keyword evidence="3" id="KW-1185">Reference proteome</keyword>
<feature type="compositionally biased region" description="Pro residues" evidence="1">
    <location>
        <begin position="68"/>
        <end position="77"/>
    </location>
</feature>
<sequence length="221" mass="23875">MGAAHSSEPRSVSMDNPTPAGVIDISDDVVNRLKKGISKQAKDNARAQQSAPPPPQPEAKPAKAAATPLPPPPPTIVYQNPPPVVYAAPAGTTFSASDMRRQKEIELQQNDAMWKQRMANLEQTLKKTNAIMEKEYSTAVEDVRKRFATASPIHQLPPCQDLKAQVIACYRAHPGETLKCAEEVAAFRNCVNINRIKKLDAEEAAEAAKKTTTTAGKAKAA</sequence>
<feature type="region of interest" description="Disordered" evidence="1">
    <location>
        <begin position="1"/>
        <end position="77"/>
    </location>
</feature>
<evidence type="ECO:0008006" key="4">
    <source>
        <dbReference type="Google" id="ProtNLM"/>
    </source>
</evidence>
<dbReference type="PANTHER" id="PTHR21588">
    <property type="entry name" value="COILED-COIL-HELIX-COILED-COIL-HELIX DOMAIN CONTAINING 6"/>
    <property type="match status" value="1"/>
</dbReference>
<dbReference type="PANTHER" id="PTHR21588:SF18">
    <property type="entry name" value="MICOS COMPLEX SUBUNIT MIC19"/>
    <property type="match status" value="1"/>
</dbReference>
<reference evidence="2" key="1">
    <citation type="submission" date="2020-05" db="UniProtKB">
        <authorList>
            <consortium name="EnsemblMetazoa"/>
        </authorList>
    </citation>
    <scope>IDENTIFICATION</scope>
    <source>
        <strain evidence="2">USDA</strain>
    </source>
</reference>
<dbReference type="VEuPathDB" id="VectorBase:SCAU001006"/>
<name>A0A1I8NPY9_STOCA</name>
<dbReference type="Pfam" id="PF07956">
    <property type="entry name" value="DUF1690"/>
    <property type="match status" value="1"/>
</dbReference>
<protein>
    <recommendedName>
        <fullName evidence="4">CHCH domain-containing protein</fullName>
    </recommendedName>
</protein>
<dbReference type="STRING" id="35570.A0A1I8NPY9"/>
<dbReference type="GO" id="GO:0061617">
    <property type="term" value="C:MICOS complex"/>
    <property type="evidence" value="ECO:0007669"/>
    <property type="project" value="TreeGrafter"/>
</dbReference>
<gene>
    <name evidence="2" type="primary">106083324</name>
</gene>
<dbReference type="GO" id="GO:0007007">
    <property type="term" value="P:inner mitochondrial membrane organization"/>
    <property type="evidence" value="ECO:0007669"/>
    <property type="project" value="TreeGrafter"/>
</dbReference>
<dbReference type="AlphaFoldDB" id="A0A1I8NPY9"/>
<dbReference type="OrthoDB" id="70030at2759"/>
<evidence type="ECO:0000313" key="3">
    <source>
        <dbReference type="Proteomes" id="UP000095300"/>
    </source>
</evidence>
<dbReference type="InterPro" id="IPR012471">
    <property type="entry name" value="DUF1690"/>
</dbReference>
<proteinExistence type="predicted"/>